<sequence>MKQDQTTPQAEEITTELRCSELLLSLRKIIRAISLHSKDLNRKYGITGPQLIVLREISNHGQISITALAKSISLSQATATDIVNRLEKRELLTKIRSDQDKRRIIIQLSEKCLQILEQAPPPLQETFIKRFSNLEEWEQLMILSAMKRVVYMMAAEKIDASPILAEGSINGFNNTTL</sequence>
<accession>A0A8J6TCC7</accession>
<proteinExistence type="predicted"/>
<dbReference type="InterPro" id="IPR000835">
    <property type="entry name" value="HTH_MarR-typ"/>
</dbReference>
<name>A0A8J6TCC7_9BACT</name>
<dbReference type="SMART" id="SM00347">
    <property type="entry name" value="HTH_MARR"/>
    <property type="match status" value="1"/>
</dbReference>
<organism evidence="2 3">
    <name type="scientific">Candidatus Desulfaltia bathyphila</name>
    <dbReference type="NCBI Taxonomy" id="2841697"/>
    <lineage>
        <taxon>Bacteria</taxon>
        <taxon>Pseudomonadati</taxon>
        <taxon>Thermodesulfobacteriota</taxon>
        <taxon>Desulfobacteria</taxon>
        <taxon>Desulfobacterales</taxon>
        <taxon>Desulfobacterales incertae sedis</taxon>
        <taxon>Candidatus Desulfaltia</taxon>
    </lineage>
</organism>
<evidence type="ECO:0000313" key="3">
    <source>
        <dbReference type="Proteomes" id="UP000603545"/>
    </source>
</evidence>
<dbReference type="GO" id="GO:0003700">
    <property type="term" value="F:DNA-binding transcription factor activity"/>
    <property type="evidence" value="ECO:0007669"/>
    <property type="project" value="InterPro"/>
</dbReference>
<dbReference type="PANTHER" id="PTHR33164">
    <property type="entry name" value="TRANSCRIPTIONAL REGULATOR, MARR FAMILY"/>
    <property type="match status" value="1"/>
</dbReference>
<comment type="caution">
    <text evidence="2">The sequence shown here is derived from an EMBL/GenBank/DDBJ whole genome shotgun (WGS) entry which is preliminary data.</text>
</comment>
<dbReference type="AlphaFoldDB" id="A0A8J6TCC7"/>
<feature type="domain" description="HTH marR-type" evidence="1">
    <location>
        <begin position="19"/>
        <end position="151"/>
    </location>
</feature>
<dbReference type="InterPro" id="IPR036388">
    <property type="entry name" value="WH-like_DNA-bd_sf"/>
</dbReference>
<evidence type="ECO:0000259" key="1">
    <source>
        <dbReference type="PROSITE" id="PS50995"/>
    </source>
</evidence>
<dbReference type="InterPro" id="IPR039422">
    <property type="entry name" value="MarR/SlyA-like"/>
</dbReference>
<dbReference type="InterPro" id="IPR036390">
    <property type="entry name" value="WH_DNA-bd_sf"/>
</dbReference>
<dbReference type="SUPFAM" id="SSF46785">
    <property type="entry name" value="Winged helix' DNA-binding domain"/>
    <property type="match status" value="1"/>
</dbReference>
<dbReference type="Pfam" id="PF01047">
    <property type="entry name" value="MarR"/>
    <property type="match status" value="1"/>
</dbReference>
<dbReference type="Proteomes" id="UP000603545">
    <property type="component" value="Unassembled WGS sequence"/>
</dbReference>
<gene>
    <name evidence="2" type="ORF">H8E80_07660</name>
</gene>
<dbReference type="EMBL" id="JACNLL010000069">
    <property type="protein sequence ID" value="MBC8199903.1"/>
    <property type="molecule type" value="Genomic_DNA"/>
</dbReference>
<dbReference type="Gene3D" id="1.10.10.10">
    <property type="entry name" value="Winged helix-like DNA-binding domain superfamily/Winged helix DNA-binding domain"/>
    <property type="match status" value="1"/>
</dbReference>
<dbReference type="GO" id="GO:0006950">
    <property type="term" value="P:response to stress"/>
    <property type="evidence" value="ECO:0007669"/>
    <property type="project" value="TreeGrafter"/>
</dbReference>
<dbReference type="PROSITE" id="PS50995">
    <property type="entry name" value="HTH_MARR_2"/>
    <property type="match status" value="1"/>
</dbReference>
<evidence type="ECO:0000313" key="2">
    <source>
        <dbReference type="EMBL" id="MBC8199903.1"/>
    </source>
</evidence>
<protein>
    <submittedName>
        <fullName evidence="2">MarR family transcriptional regulator</fullName>
    </submittedName>
</protein>
<dbReference type="PANTHER" id="PTHR33164:SF89">
    <property type="entry name" value="MARR FAMILY REGULATORY PROTEIN"/>
    <property type="match status" value="1"/>
</dbReference>
<reference evidence="2 3" key="1">
    <citation type="submission" date="2020-08" db="EMBL/GenBank/DDBJ databases">
        <title>Bridging the membrane lipid divide: bacteria of the FCB group superphylum have the potential to synthesize archaeal ether lipids.</title>
        <authorList>
            <person name="Villanueva L."/>
            <person name="Von Meijenfeldt F.A.B."/>
            <person name="Westbye A.B."/>
            <person name="Yadav S."/>
            <person name="Hopmans E.C."/>
            <person name="Dutilh B.E."/>
            <person name="Sinninghe Damste J.S."/>
        </authorList>
    </citation>
    <scope>NUCLEOTIDE SEQUENCE [LARGE SCALE GENOMIC DNA]</scope>
    <source>
        <strain evidence="2">NIOZ-UU82</strain>
    </source>
</reference>